<keyword evidence="2" id="KW-1185">Reference proteome</keyword>
<reference evidence="1 2" key="2">
    <citation type="journal article" date="2019" name="G3 (Bethesda)">
        <title>Hybrid Assembly of the Genome of the Entomopathogenic Nematode Steinernema carpocapsae Identifies the X-Chromosome.</title>
        <authorList>
            <person name="Serra L."/>
            <person name="Macchietto M."/>
            <person name="Macias-Munoz A."/>
            <person name="McGill C.J."/>
            <person name="Rodriguez I.M."/>
            <person name="Rodriguez B."/>
            <person name="Murad R."/>
            <person name="Mortazavi A."/>
        </authorList>
    </citation>
    <scope>NUCLEOTIDE SEQUENCE [LARGE SCALE GENOMIC DNA]</scope>
    <source>
        <strain evidence="1 2">ALL</strain>
    </source>
</reference>
<accession>A0A4U5LTU9</accession>
<protein>
    <submittedName>
        <fullName evidence="1">Uncharacterized protein</fullName>
    </submittedName>
</protein>
<evidence type="ECO:0000313" key="2">
    <source>
        <dbReference type="Proteomes" id="UP000298663"/>
    </source>
</evidence>
<proteinExistence type="predicted"/>
<gene>
    <name evidence="1" type="ORF">L596_029168</name>
</gene>
<dbReference type="EMBL" id="AZBU02000012">
    <property type="protein sequence ID" value="TKR59508.1"/>
    <property type="molecule type" value="Genomic_DNA"/>
</dbReference>
<organism evidence="1 2">
    <name type="scientific">Steinernema carpocapsae</name>
    <name type="common">Entomopathogenic nematode</name>
    <dbReference type="NCBI Taxonomy" id="34508"/>
    <lineage>
        <taxon>Eukaryota</taxon>
        <taxon>Metazoa</taxon>
        <taxon>Ecdysozoa</taxon>
        <taxon>Nematoda</taxon>
        <taxon>Chromadorea</taxon>
        <taxon>Rhabditida</taxon>
        <taxon>Tylenchina</taxon>
        <taxon>Panagrolaimomorpha</taxon>
        <taxon>Strongyloidoidea</taxon>
        <taxon>Steinernematidae</taxon>
        <taxon>Steinernema</taxon>
    </lineage>
</organism>
<sequence length="95" mass="10695">MIGLFRDPNLGDCKDESVWKWWDVFGSILATLAGTGRKPIFAKLKSVIKQRSKSKTEKLTRYRGTKTVVPTNNSANTFHKFKTAKVLKCCKSAKS</sequence>
<dbReference type="AlphaFoldDB" id="A0A4U5LTU9"/>
<dbReference type="Proteomes" id="UP000298663">
    <property type="component" value="Unassembled WGS sequence"/>
</dbReference>
<comment type="caution">
    <text evidence="1">The sequence shown here is derived from an EMBL/GenBank/DDBJ whole genome shotgun (WGS) entry which is preliminary data.</text>
</comment>
<name>A0A4U5LTU9_STECR</name>
<evidence type="ECO:0000313" key="1">
    <source>
        <dbReference type="EMBL" id="TKR59508.1"/>
    </source>
</evidence>
<reference evidence="1 2" key="1">
    <citation type="journal article" date="2015" name="Genome Biol.">
        <title>Comparative genomics of Steinernema reveals deeply conserved gene regulatory networks.</title>
        <authorList>
            <person name="Dillman A.R."/>
            <person name="Macchietto M."/>
            <person name="Porter C.F."/>
            <person name="Rogers A."/>
            <person name="Williams B."/>
            <person name="Antoshechkin I."/>
            <person name="Lee M.M."/>
            <person name="Goodwin Z."/>
            <person name="Lu X."/>
            <person name="Lewis E.E."/>
            <person name="Goodrich-Blair H."/>
            <person name="Stock S.P."/>
            <person name="Adams B.J."/>
            <person name="Sternberg P.W."/>
            <person name="Mortazavi A."/>
        </authorList>
    </citation>
    <scope>NUCLEOTIDE SEQUENCE [LARGE SCALE GENOMIC DNA]</scope>
    <source>
        <strain evidence="1 2">ALL</strain>
    </source>
</reference>